<evidence type="ECO:0000256" key="3">
    <source>
        <dbReference type="ARBA" id="ARBA00023211"/>
    </source>
</evidence>
<evidence type="ECO:0000256" key="2">
    <source>
        <dbReference type="ARBA" id="ARBA00022801"/>
    </source>
</evidence>
<dbReference type="InterPro" id="IPR006186">
    <property type="entry name" value="Ser/Thr-sp_prot-phosphatase"/>
</dbReference>
<proteinExistence type="inferred from homology"/>
<name>A0A4Q9L9M6_9MICR</name>
<comment type="similarity">
    <text evidence="6">Belongs to the PPP phosphatase family.</text>
</comment>
<dbReference type="EMBL" id="PITJ01000200">
    <property type="protein sequence ID" value="TBU03985.1"/>
    <property type="molecule type" value="Genomic_DNA"/>
</dbReference>
<dbReference type="InterPro" id="IPR029052">
    <property type="entry name" value="Metallo-depent_PP-like"/>
</dbReference>
<sequence length="365" mass="41366">MDLDKILENLKKCILPTENDLFLILKSLNILHYDEPNTLELSGSFTLVGDLHGQYFDLLNLFDLNGWPSESRKYVFLGDYVDRGAHSVEIFILLSVIKLKYSDSVFLLRGNHETENLNSVYGFKKEVLNKYNLVFYKLFCESMQFMAICALITVCDKNCGCTGCEGILNESYSEKNNSFPKNNNILIDESCEDIFAAKNLPGKSMNTKNLNGCDICKGLSNSNTENKFKVFAVHGGLSPKYDQINQINKFNRMLNHSNLHDLLWSDPSEEPGYKKNTRGAGYLFGEDIVNKFCKNNNISLIVRSHQLVQDGFELKFDGKLANIWSAPNYCYMCGNLASVIVLKKGGFEEIIYDKCDNQLGNNIIC</sequence>
<reference evidence="8 9" key="1">
    <citation type="submission" date="2017-12" db="EMBL/GenBank/DDBJ databases">
        <authorList>
            <person name="Pombert J.-F."/>
            <person name="Haag K.L."/>
            <person name="Ebert D."/>
        </authorList>
    </citation>
    <scope>NUCLEOTIDE SEQUENCE [LARGE SCALE GENOMIC DNA]</scope>
    <source>
        <strain evidence="8">FI-OER-3-3</strain>
    </source>
</reference>
<dbReference type="PROSITE" id="PS00125">
    <property type="entry name" value="SER_THR_PHOSPHATASE"/>
    <property type="match status" value="1"/>
</dbReference>
<evidence type="ECO:0000256" key="6">
    <source>
        <dbReference type="RuleBase" id="RU004273"/>
    </source>
</evidence>
<dbReference type="PIRSF" id="PIRSF033096">
    <property type="entry name" value="PPPtase_5"/>
    <property type="match status" value="1"/>
</dbReference>
<gene>
    <name evidence="8" type="ORF">CWI37_0200p0030</name>
</gene>
<dbReference type="PANTHER" id="PTHR45619">
    <property type="entry name" value="SERINE/THREONINE-PROTEIN PHOSPHATASE PP2A-RELATED"/>
    <property type="match status" value="1"/>
</dbReference>
<feature type="active site" description="Proton donor/acceptor" evidence="5">
    <location>
        <position position="112"/>
    </location>
</feature>
<evidence type="ECO:0000313" key="9">
    <source>
        <dbReference type="Proteomes" id="UP000292362"/>
    </source>
</evidence>
<dbReference type="Pfam" id="PF00149">
    <property type="entry name" value="Metallophos"/>
    <property type="match status" value="2"/>
</dbReference>
<protein>
    <recommendedName>
        <fullName evidence="6">Serine/threonine-protein phosphatase</fullName>
        <ecNumber evidence="6">3.1.3.16</ecNumber>
    </recommendedName>
</protein>
<dbReference type="PRINTS" id="PR00114">
    <property type="entry name" value="STPHPHTASE"/>
</dbReference>
<dbReference type="InterPro" id="IPR004843">
    <property type="entry name" value="Calcineurin-like_PHP"/>
</dbReference>
<dbReference type="GO" id="GO:0004722">
    <property type="term" value="F:protein serine/threonine phosphatase activity"/>
    <property type="evidence" value="ECO:0007669"/>
    <property type="project" value="UniProtKB-EC"/>
</dbReference>
<dbReference type="Gene3D" id="3.60.21.10">
    <property type="match status" value="1"/>
</dbReference>
<dbReference type="GO" id="GO:0046872">
    <property type="term" value="F:metal ion binding"/>
    <property type="evidence" value="ECO:0007669"/>
    <property type="project" value="UniProtKB-KW"/>
</dbReference>
<keyword evidence="3" id="KW-0464">Manganese</keyword>
<dbReference type="InterPro" id="IPR047129">
    <property type="entry name" value="PPA2-like"/>
</dbReference>
<dbReference type="SMART" id="SM00156">
    <property type="entry name" value="PP2Ac"/>
    <property type="match status" value="1"/>
</dbReference>
<evidence type="ECO:0000256" key="5">
    <source>
        <dbReference type="PIRSR" id="PIRSR033096-1"/>
    </source>
</evidence>
<keyword evidence="2 6" id="KW-0378">Hydrolase</keyword>
<organism evidence="8 9">
    <name type="scientific">Hamiltosporidium tvaerminnensis</name>
    <dbReference type="NCBI Taxonomy" id="1176355"/>
    <lineage>
        <taxon>Eukaryota</taxon>
        <taxon>Fungi</taxon>
        <taxon>Fungi incertae sedis</taxon>
        <taxon>Microsporidia</taxon>
        <taxon>Dubosqiidae</taxon>
        <taxon>Hamiltosporidium</taxon>
    </lineage>
</organism>
<dbReference type="SUPFAM" id="SSF56300">
    <property type="entry name" value="Metallo-dependent phosphatases"/>
    <property type="match status" value="1"/>
</dbReference>
<feature type="domain" description="Serine/threonine specific protein phosphatases" evidence="7">
    <location>
        <begin position="108"/>
        <end position="113"/>
    </location>
</feature>
<dbReference type="AlphaFoldDB" id="A0A4Q9L9M6"/>
<accession>A0A4Q9L9M6</accession>
<keyword evidence="1" id="KW-0479">Metal-binding</keyword>
<comment type="caution">
    <text evidence="8">The sequence shown here is derived from an EMBL/GenBank/DDBJ whole genome shotgun (WGS) entry which is preliminary data.</text>
</comment>
<dbReference type="Proteomes" id="UP000292362">
    <property type="component" value="Unassembled WGS sequence"/>
</dbReference>
<evidence type="ECO:0000256" key="1">
    <source>
        <dbReference type="ARBA" id="ARBA00022723"/>
    </source>
</evidence>
<evidence type="ECO:0000256" key="4">
    <source>
        <dbReference type="ARBA" id="ARBA00048336"/>
    </source>
</evidence>
<evidence type="ECO:0000313" key="8">
    <source>
        <dbReference type="EMBL" id="TBU03985.1"/>
    </source>
</evidence>
<comment type="catalytic activity">
    <reaction evidence="4 6">
        <text>O-phospho-L-threonyl-[protein] + H2O = L-threonyl-[protein] + phosphate</text>
        <dbReference type="Rhea" id="RHEA:47004"/>
        <dbReference type="Rhea" id="RHEA-COMP:11060"/>
        <dbReference type="Rhea" id="RHEA-COMP:11605"/>
        <dbReference type="ChEBI" id="CHEBI:15377"/>
        <dbReference type="ChEBI" id="CHEBI:30013"/>
        <dbReference type="ChEBI" id="CHEBI:43474"/>
        <dbReference type="ChEBI" id="CHEBI:61977"/>
        <dbReference type="EC" id="3.1.3.16"/>
    </reaction>
</comment>
<evidence type="ECO:0000259" key="7">
    <source>
        <dbReference type="PROSITE" id="PS00125"/>
    </source>
</evidence>
<dbReference type="EC" id="3.1.3.16" evidence="6"/>
<dbReference type="VEuPathDB" id="MicrosporidiaDB:CWI37_0200p0030"/>